<protein>
    <recommendedName>
        <fullName evidence="3">Nitroreductase domain-containing protein</fullName>
    </recommendedName>
</protein>
<gene>
    <name evidence="1" type="ORF">PCC6912_30800</name>
</gene>
<dbReference type="Gene3D" id="3.40.109.10">
    <property type="entry name" value="NADH Oxidase"/>
    <property type="match status" value="2"/>
</dbReference>
<dbReference type="RefSeq" id="WP_016873889.1">
    <property type="nucleotide sequence ID" value="NZ_AJLN01000050.1"/>
</dbReference>
<dbReference type="Proteomes" id="UP000268857">
    <property type="component" value="Unassembled WGS sequence"/>
</dbReference>
<evidence type="ECO:0008006" key="3">
    <source>
        <dbReference type="Google" id="ProtNLM"/>
    </source>
</evidence>
<organism evidence="1 2">
    <name type="scientific">Chlorogloeopsis fritschii PCC 6912</name>
    <dbReference type="NCBI Taxonomy" id="211165"/>
    <lineage>
        <taxon>Bacteria</taxon>
        <taxon>Bacillati</taxon>
        <taxon>Cyanobacteriota</taxon>
        <taxon>Cyanophyceae</taxon>
        <taxon>Nostocales</taxon>
        <taxon>Chlorogloeopsidaceae</taxon>
        <taxon>Chlorogloeopsis</taxon>
    </lineage>
</organism>
<dbReference type="InterPro" id="IPR050627">
    <property type="entry name" value="Nitroreductase/BluB"/>
</dbReference>
<comment type="caution">
    <text evidence="1">The sequence shown here is derived from an EMBL/GenBank/DDBJ whole genome shotgun (WGS) entry which is preliminary data.</text>
</comment>
<dbReference type="PANTHER" id="PTHR23026:SF123">
    <property type="entry name" value="NAD(P)H NITROREDUCTASE RV3131-RELATED"/>
    <property type="match status" value="1"/>
</dbReference>
<name>A0A3S0YAG9_CHLFR</name>
<dbReference type="STRING" id="211165.GCA_000317285_01366"/>
<dbReference type="EMBL" id="RSCJ01000011">
    <property type="protein sequence ID" value="RUR80220.1"/>
    <property type="molecule type" value="Genomic_DNA"/>
</dbReference>
<dbReference type="GO" id="GO:0016491">
    <property type="term" value="F:oxidoreductase activity"/>
    <property type="evidence" value="ECO:0007669"/>
    <property type="project" value="InterPro"/>
</dbReference>
<proteinExistence type="predicted"/>
<dbReference type="OrthoDB" id="5149792at2"/>
<reference evidence="1 2" key="1">
    <citation type="journal article" date="2019" name="Genome Biol. Evol.">
        <title>Day and night: Metabolic profiles and evolutionary relationships of six axenic non-marine cyanobacteria.</title>
        <authorList>
            <person name="Will S.E."/>
            <person name="Henke P."/>
            <person name="Boedeker C."/>
            <person name="Huang S."/>
            <person name="Brinkmann H."/>
            <person name="Rohde M."/>
            <person name="Jarek M."/>
            <person name="Friedl T."/>
            <person name="Seufert S."/>
            <person name="Schumacher M."/>
            <person name="Overmann J."/>
            <person name="Neumann-Schaal M."/>
            <person name="Petersen J."/>
        </authorList>
    </citation>
    <scope>NUCLEOTIDE SEQUENCE [LARGE SCALE GENOMIC DNA]</scope>
    <source>
        <strain evidence="1 2">PCC 6912</strain>
    </source>
</reference>
<dbReference type="SUPFAM" id="SSF55469">
    <property type="entry name" value="FMN-dependent nitroreductase-like"/>
    <property type="match status" value="2"/>
</dbReference>
<accession>A0A3S0YAG9</accession>
<evidence type="ECO:0000313" key="2">
    <source>
        <dbReference type="Proteomes" id="UP000268857"/>
    </source>
</evidence>
<sequence length="321" mass="36574">MSAIWDTQKIREIEFPKTGTTVEKLNFILNYTLLASSCSNTQPWLFQVVNEAIFLYANLSHALPTVDPHHRELIISCGMALFNLRLALRHFGYKDEIKTFPDPSRPDVLAQIQISEPILASADEQMLFDAIPNRHINHKKFQDWNVPQSLLSWLKVDAEQERTWLYVVKSNTARQAIAELVVQSLDRQWLVGSHYLQMTDLNFPCELAQGFYPDISRQLVTQSPVIAVLGTKSDLPVNWLNTGQALERILLRGQAVGLTASFLNQVVRLPSLRTQLNNLIYEQGYPQILLRLGFDREHNTPGAQHAASELKIGAREKRFFG</sequence>
<dbReference type="AlphaFoldDB" id="A0A3S0YAG9"/>
<dbReference type="InterPro" id="IPR000415">
    <property type="entry name" value="Nitroreductase-like"/>
</dbReference>
<dbReference type="PANTHER" id="PTHR23026">
    <property type="entry name" value="NADPH NITROREDUCTASE"/>
    <property type="match status" value="1"/>
</dbReference>
<evidence type="ECO:0000313" key="1">
    <source>
        <dbReference type="EMBL" id="RUR80220.1"/>
    </source>
</evidence>
<keyword evidence="2" id="KW-1185">Reference proteome</keyword>